<evidence type="ECO:0000256" key="4">
    <source>
        <dbReference type="ARBA" id="ARBA00022679"/>
    </source>
</evidence>
<feature type="transmembrane region" description="Helical" evidence="8">
    <location>
        <begin position="349"/>
        <end position="369"/>
    </location>
</feature>
<evidence type="ECO:0000256" key="1">
    <source>
        <dbReference type="ARBA" id="ARBA00004651"/>
    </source>
</evidence>
<organism evidence="9 10">
    <name type="scientific">Mycobacterium asiaticum</name>
    <dbReference type="NCBI Taxonomy" id="1790"/>
    <lineage>
        <taxon>Bacteria</taxon>
        <taxon>Bacillati</taxon>
        <taxon>Actinomycetota</taxon>
        <taxon>Actinomycetes</taxon>
        <taxon>Mycobacteriales</taxon>
        <taxon>Mycobacteriaceae</taxon>
        <taxon>Mycobacterium</taxon>
    </lineage>
</organism>
<feature type="transmembrane region" description="Helical" evidence="8">
    <location>
        <begin position="323"/>
        <end position="342"/>
    </location>
</feature>
<dbReference type="GO" id="GO:0009103">
    <property type="term" value="P:lipopolysaccharide biosynthetic process"/>
    <property type="evidence" value="ECO:0007669"/>
    <property type="project" value="UniProtKB-ARBA"/>
</dbReference>
<dbReference type="InterPro" id="IPR050297">
    <property type="entry name" value="LipidA_mod_glycosyltrf_83"/>
</dbReference>
<dbReference type="AlphaFoldDB" id="A0A1A3N4N0"/>
<comment type="subcellular location">
    <subcellularLocation>
        <location evidence="1">Cell membrane</location>
        <topology evidence="1">Multi-pass membrane protein</topology>
    </subcellularLocation>
</comment>
<keyword evidence="6 8" id="KW-1133">Transmembrane helix</keyword>
<evidence type="ECO:0000256" key="7">
    <source>
        <dbReference type="ARBA" id="ARBA00023136"/>
    </source>
</evidence>
<evidence type="ECO:0000256" key="2">
    <source>
        <dbReference type="ARBA" id="ARBA00022475"/>
    </source>
</evidence>
<comment type="caution">
    <text evidence="9">The sequence shown here is derived from an EMBL/GenBank/DDBJ whole genome shotgun (WGS) entry which is preliminary data.</text>
</comment>
<feature type="transmembrane region" description="Helical" evidence="8">
    <location>
        <begin position="298"/>
        <end position="317"/>
    </location>
</feature>
<keyword evidence="7 8" id="KW-0472">Membrane</keyword>
<sequence length="478" mass="52464">MTASILVGTLIRIPQLSHRLNEMHEFRQTQTAYVALQFARHGIDVLHTPLPVFGPEADVPMEFPLAQAMAALLIRTGIGPDAAMRIVGLAGFQASAILLALLVYRWHGKLTTIVVVALFEFSPFGLAWGAAALVDFPSVAFSLGMVVGLDSWFRNRSIIGLLLGSISAWLAFFVKTTTPPAWCVLVLVSAASAYAVNRSWRRVVVGLAAGPLPGMALGLMWARHADAIKVQNPLARYFTSAQLEDWNFGLFDQRLNPITYAPALIRIGLEIAGPLFLGLVFAVCGIKLAPTRFERFRRAGWVATSIFAPLVFLNLYFTHSYYLIAVYPALVAAVGIGIVALARRVESDTAVIAAAATGLVVIGSAVPVYNPMQWAMAPPPDVNAQRVKAVTRPDDRIVMLGCDWDPTILYYADRQGLMLPDWLLPYPQRVDEVWARVDVNDYRYLFTCNIRLDLAKYLPVGHSVIPGPAPGLWRITTR</sequence>
<dbReference type="Proteomes" id="UP000093819">
    <property type="component" value="Unassembled WGS sequence"/>
</dbReference>
<dbReference type="EMBL" id="LZLR01000203">
    <property type="protein sequence ID" value="OBK16295.1"/>
    <property type="molecule type" value="Genomic_DNA"/>
</dbReference>
<feature type="transmembrane region" description="Helical" evidence="8">
    <location>
        <begin position="263"/>
        <end position="286"/>
    </location>
</feature>
<proteinExistence type="predicted"/>
<accession>A0A1A3N4N0</accession>
<dbReference type="GO" id="GO:0005886">
    <property type="term" value="C:plasma membrane"/>
    <property type="evidence" value="ECO:0007669"/>
    <property type="project" value="UniProtKB-SubCell"/>
</dbReference>
<keyword evidence="4" id="KW-0808">Transferase</keyword>
<evidence type="ECO:0000313" key="10">
    <source>
        <dbReference type="Proteomes" id="UP000093819"/>
    </source>
</evidence>
<dbReference type="PANTHER" id="PTHR33908">
    <property type="entry name" value="MANNOSYLTRANSFERASE YKCB-RELATED"/>
    <property type="match status" value="1"/>
</dbReference>
<dbReference type="PANTHER" id="PTHR33908:SF11">
    <property type="entry name" value="MEMBRANE PROTEIN"/>
    <property type="match status" value="1"/>
</dbReference>
<evidence type="ECO:0000313" key="9">
    <source>
        <dbReference type="EMBL" id="OBK16295.1"/>
    </source>
</evidence>
<gene>
    <name evidence="9" type="ORF">A5635_06680</name>
</gene>
<dbReference type="GO" id="GO:0016763">
    <property type="term" value="F:pentosyltransferase activity"/>
    <property type="evidence" value="ECO:0007669"/>
    <property type="project" value="TreeGrafter"/>
</dbReference>
<keyword evidence="5 8" id="KW-0812">Transmembrane</keyword>
<evidence type="ECO:0000256" key="5">
    <source>
        <dbReference type="ARBA" id="ARBA00022692"/>
    </source>
</evidence>
<name>A0A1A3N4N0_MYCAS</name>
<keyword evidence="3" id="KW-0328">Glycosyltransferase</keyword>
<evidence type="ECO:0000256" key="6">
    <source>
        <dbReference type="ARBA" id="ARBA00022989"/>
    </source>
</evidence>
<protein>
    <recommendedName>
        <fullName evidence="11">Glycosyltransferase RgtA/B/C/D-like domain-containing protein</fullName>
    </recommendedName>
</protein>
<feature type="transmembrane region" description="Helical" evidence="8">
    <location>
        <begin position="203"/>
        <end position="222"/>
    </location>
</feature>
<feature type="transmembrane region" description="Helical" evidence="8">
    <location>
        <begin position="156"/>
        <end position="173"/>
    </location>
</feature>
<feature type="transmembrane region" description="Helical" evidence="8">
    <location>
        <begin position="82"/>
        <end position="106"/>
    </location>
</feature>
<evidence type="ECO:0000256" key="8">
    <source>
        <dbReference type="SAM" id="Phobius"/>
    </source>
</evidence>
<evidence type="ECO:0008006" key="11">
    <source>
        <dbReference type="Google" id="ProtNLM"/>
    </source>
</evidence>
<reference evidence="9 10" key="1">
    <citation type="submission" date="2016-06" db="EMBL/GenBank/DDBJ databases">
        <authorList>
            <person name="Kjaerup R.B."/>
            <person name="Dalgaard T.S."/>
            <person name="Juul-Madsen H.R."/>
        </authorList>
    </citation>
    <scope>NUCLEOTIDE SEQUENCE [LARGE SCALE GENOMIC DNA]</scope>
    <source>
        <strain evidence="9 10">1245335.1</strain>
    </source>
</reference>
<evidence type="ECO:0000256" key="3">
    <source>
        <dbReference type="ARBA" id="ARBA00022676"/>
    </source>
</evidence>
<keyword evidence="2" id="KW-1003">Cell membrane</keyword>